<dbReference type="Pfam" id="PF17107">
    <property type="entry name" value="SesA"/>
    <property type="match status" value="1"/>
</dbReference>
<keyword evidence="1" id="KW-0472">Membrane</keyword>
<dbReference type="PANTHER" id="PTHR35205:SF1">
    <property type="entry name" value="ZU5 DOMAIN-CONTAINING PROTEIN"/>
    <property type="match status" value="1"/>
</dbReference>
<dbReference type="InterPro" id="IPR002182">
    <property type="entry name" value="NB-ARC"/>
</dbReference>
<comment type="caution">
    <text evidence="4">The sequence shown here is derived from an EMBL/GenBank/DDBJ whole genome shotgun (WGS) entry which is preliminary data.</text>
</comment>
<evidence type="ECO:0000259" key="3">
    <source>
        <dbReference type="Pfam" id="PF17107"/>
    </source>
</evidence>
<dbReference type="EMBL" id="JAZAVK010000051">
    <property type="protein sequence ID" value="KAK7427616.1"/>
    <property type="molecule type" value="Genomic_DNA"/>
</dbReference>
<feature type="domain" description="NB-ARC" evidence="2">
    <location>
        <begin position="264"/>
        <end position="423"/>
    </location>
</feature>
<dbReference type="SUPFAM" id="SSF52540">
    <property type="entry name" value="P-loop containing nucleoside triphosphate hydrolases"/>
    <property type="match status" value="1"/>
</dbReference>
<reference evidence="4 5" key="1">
    <citation type="journal article" date="2025" name="Microbiol. Resour. Announc.">
        <title>Draft genome sequences for Neonectria magnoliae and Neonectria punicea, canker pathogens of Liriodendron tulipifera and Acer saccharum in West Virginia.</title>
        <authorList>
            <person name="Petronek H.M."/>
            <person name="Kasson M.T."/>
            <person name="Metheny A.M."/>
            <person name="Stauder C.M."/>
            <person name="Lovett B."/>
            <person name="Lynch S.C."/>
            <person name="Garnas J.R."/>
            <person name="Kasson L.R."/>
            <person name="Stajich J.E."/>
        </authorList>
    </citation>
    <scope>NUCLEOTIDE SEQUENCE [LARGE SCALE GENOMIC DNA]</scope>
    <source>
        <strain evidence="4 5">NRRL 64651</strain>
    </source>
</reference>
<evidence type="ECO:0008006" key="6">
    <source>
        <dbReference type="Google" id="ProtNLM"/>
    </source>
</evidence>
<proteinExistence type="predicted"/>
<feature type="transmembrane region" description="Helical" evidence="1">
    <location>
        <begin position="1028"/>
        <end position="1048"/>
    </location>
</feature>
<evidence type="ECO:0000259" key="2">
    <source>
        <dbReference type="Pfam" id="PF00931"/>
    </source>
</evidence>
<keyword evidence="5" id="KW-1185">Reference proteome</keyword>
<name>A0ABR1I2D1_9HYPO</name>
<evidence type="ECO:0000256" key="1">
    <source>
        <dbReference type="SAM" id="Phobius"/>
    </source>
</evidence>
<protein>
    <recommendedName>
        <fullName evidence="6">NACHT-NTPase and P-loop NTPases N-terminal domain-containing protein</fullName>
    </recommendedName>
</protein>
<keyword evidence="1" id="KW-1133">Transmembrane helix</keyword>
<sequence length="1051" mass="117470">MDPLSIIASTIGIVGAIAQAYEVVKTISGLPKAFEEVNQQLPVVDRTLRAAKSRLRRDPDPTDEEEAAITSILKTCHDKATKLHQIFDELGKKRKGKGEAVSWEKIRSAYQKVLAGLKANRVEALMQEILKSIKMLALHQVFQAVTKEDLMEIEKAITRLSQVPPSLDDSEFDNTGISASMNVASGGKGQQNNVQGDDNTFNSGENVATGSGHTIYFDDPTSNPPDCVYSNLPPIRVPYFVGRTALLEDIRLLFVHALEKPKSSTPTVAVITGIGGQGKSQTALQYCHQTSGYYAKFWINATTRETTQRSFEKIAAELSRKDRRGDVVTKPLTWEMVVREFANWKKRWLLVFDNHDDPVHFSGPDTTKDEKFSHLADFFPSSNRGSIIITTRDIRVGADFPNWKKFDVSAMNESEAMSLLRRFPSNGELSEDELAAGKDIVQMLGYLPLAISQTSWFISNYAKGFREYLKHFNEFKTSAIKKMPERSLWSYQRDDKAENWFTTYEHSLISLSENIREAATSLLTLSAFFGDAAIHEEFFKHYCSKKPYVDDADPEWLSLFGVSKDWDLMAYRGCITELANRSLIQFQRDEQPVSDGFQYSLHPVIREWLLIRIDPSAGDSPRHKDYASLAVAVLAAFVRGGNIYSMPLHQRLDVLTHINKFLDENIPCLYQGHDFDTSKDTIPPALSFAVFCRDFSRLNTAKVLLNNVLKVKAGAGISESNVNNGQILIELGETFSENAEHSVAEGYFTKALKHSKEIDDFLKCRALIGQVSSALAQGRFRASYPLAMKAMCLAETLGDDGRRLVVRAKLCVASAVLSLGNLDKASELFNGAFQLAKEHFGESDNLTLEAEILTYHGPNSRGKPDEAKKIISDTLRKIEKFNGLDHRLAVNALIWLGLIYGGQASHTRARECFELCKSRAHALWGDSPGDADIDLLIGSTYAAEDDLDRAKKIFDDGLRRSRGKEGYEMVFVRTTGCLLELHIRQRQFLKAIPYVGNFFLYFPFSFFLKTNKMPVLLGLGGCLLILDAARRGNVLGLALICAFIITVGRVL</sequence>
<feature type="domain" description="NACHT-NTPase and P-loop NTPases N-terminal" evidence="3">
    <location>
        <begin position="7"/>
        <end position="136"/>
    </location>
</feature>
<dbReference type="Proteomes" id="UP001498421">
    <property type="component" value="Unassembled WGS sequence"/>
</dbReference>
<gene>
    <name evidence="4" type="ORF">QQZ08_005891</name>
</gene>
<dbReference type="InterPro" id="IPR011990">
    <property type="entry name" value="TPR-like_helical_dom_sf"/>
</dbReference>
<dbReference type="PANTHER" id="PTHR35205">
    <property type="entry name" value="NB-ARC AND TPR DOMAIN PROTEIN"/>
    <property type="match status" value="1"/>
</dbReference>
<keyword evidence="1" id="KW-0812">Transmembrane</keyword>
<organism evidence="4 5">
    <name type="scientific">Neonectria magnoliae</name>
    <dbReference type="NCBI Taxonomy" id="2732573"/>
    <lineage>
        <taxon>Eukaryota</taxon>
        <taxon>Fungi</taxon>
        <taxon>Dikarya</taxon>
        <taxon>Ascomycota</taxon>
        <taxon>Pezizomycotina</taxon>
        <taxon>Sordariomycetes</taxon>
        <taxon>Hypocreomycetidae</taxon>
        <taxon>Hypocreales</taxon>
        <taxon>Nectriaceae</taxon>
        <taxon>Neonectria</taxon>
    </lineage>
</organism>
<dbReference type="Gene3D" id="3.40.50.300">
    <property type="entry name" value="P-loop containing nucleotide triphosphate hydrolases"/>
    <property type="match status" value="1"/>
</dbReference>
<dbReference type="InterPro" id="IPR027417">
    <property type="entry name" value="P-loop_NTPase"/>
</dbReference>
<dbReference type="InterPro" id="IPR031352">
    <property type="entry name" value="SesA"/>
</dbReference>
<evidence type="ECO:0000313" key="5">
    <source>
        <dbReference type="Proteomes" id="UP001498421"/>
    </source>
</evidence>
<evidence type="ECO:0000313" key="4">
    <source>
        <dbReference type="EMBL" id="KAK7427616.1"/>
    </source>
</evidence>
<accession>A0ABR1I2D1</accession>
<dbReference type="Gene3D" id="1.25.40.10">
    <property type="entry name" value="Tetratricopeptide repeat domain"/>
    <property type="match status" value="2"/>
</dbReference>
<dbReference type="Pfam" id="PF00931">
    <property type="entry name" value="NB-ARC"/>
    <property type="match status" value="1"/>
</dbReference>
<dbReference type="SUPFAM" id="SSF48452">
    <property type="entry name" value="TPR-like"/>
    <property type="match status" value="2"/>
</dbReference>